<dbReference type="Proteomes" id="UP000039865">
    <property type="component" value="Unassembled WGS sequence"/>
</dbReference>
<evidence type="ECO:0000256" key="2">
    <source>
        <dbReference type="SAM" id="MobiDB-lite"/>
    </source>
</evidence>
<dbReference type="AlphaFoldDB" id="A0A078APT3"/>
<accession>A0A078APT3</accession>
<feature type="compositionally biased region" description="Basic and acidic residues" evidence="2">
    <location>
        <begin position="1"/>
        <end position="17"/>
    </location>
</feature>
<dbReference type="InParanoid" id="A0A078APT3"/>
<dbReference type="EMBL" id="CCKQ01012544">
    <property type="protein sequence ID" value="CDW84174.1"/>
    <property type="molecule type" value="Genomic_DNA"/>
</dbReference>
<organism evidence="3 4">
    <name type="scientific">Stylonychia lemnae</name>
    <name type="common">Ciliate</name>
    <dbReference type="NCBI Taxonomy" id="5949"/>
    <lineage>
        <taxon>Eukaryota</taxon>
        <taxon>Sar</taxon>
        <taxon>Alveolata</taxon>
        <taxon>Ciliophora</taxon>
        <taxon>Intramacronucleata</taxon>
        <taxon>Spirotrichea</taxon>
        <taxon>Stichotrichia</taxon>
        <taxon>Sporadotrichida</taxon>
        <taxon>Oxytrichidae</taxon>
        <taxon>Stylonychinae</taxon>
        <taxon>Stylonychia</taxon>
    </lineage>
</organism>
<feature type="compositionally biased region" description="Basic and acidic residues" evidence="2">
    <location>
        <begin position="39"/>
        <end position="52"/>
    </location>
</feature>
<feature type="coiled-coil region" evidence="1">
    <location>
        <begin position="325"/>
        <end position="352"/>
    </location>
</feature>
<sequence>MIKQKSDDYLKESETKPQETSASNSSNIQQEEDDMQDQFETKTIKKRVESRFNKRRGLIHQSSLQPSYSKLQSEISQDDYSEHSNIQHNSDSFYGKEQIDNIQGKSKFKESRTSVDEDNDGDIIMNEDELAAIINQDVGQEMTELLTEEQKQQILKVKELRNQKRKLDGNDYVPFDESTSGGVFARDQIHSINNRMDNLEAHIIQRQIIKEQYSINRNKMQDAFDMSRQKFIRPSNGIIDLDHGMFDDELISNASEEEKDELEKLIKRTVKSGSGRDYDSIIKKDVMAYNKNKGDSDYNEINKFEQSRNYQQIIAFMDQNEDSYMNDIEAEINKLSQQTKEFEQQMRDTKNELKLSEFEIQDSDSRFNEVGDNFILAKDICEVLEDLKEMLMEKESDIKDALKYRLDIEKSSYDKIASEFVCHIADLYQEMGVKNIPLYVTKHFKREVHEDMMNDLQSKDLRSLQRQSCISGIIWEVIITKQNSETVKQMNKLGKEANEQIIGDIIESYQNLEASLYPSITKLIKMGVKVNLLDLIDYIKPYFTLEILKYNTRIFTEKNLHQQLINSKQLDEFLIENSGEYTNASIKFFKSKLALELYQNMLLSFINYVWNPFDEEHTKRFLEFLDSYVDVIYIPDEQSLEPLHGLLQVKEILNTLLKRYNDCIDLLQINKNNASLSEIINGIEAIIKSILCCKNQVPKSNINALVYGQIFNESVFKVCDKLFSNSPQVINGILNRLITRELIDYSQELETEEEVQDKDYLLFKESLQMLKHNDQLLPTPI</sequence>
<keyword evidence="4" id="KW-1185">Reference proteome</keyword>
<evidence type="ECO:0000313" key="4">
    <source>
        <dbReference type="Proteomes" id="UP000039865"/>
    </source>
</evidence>
<feature type="compositionally biased region" description="Polar residues" evidence="2">
    <location>
        <begin position="60"/>
        <end position="75"/>
    </location>
</feature>
<keyword evidence="1" id="KW-0175">Coiled coil</keyword>
<evidence type="ECO:0000313" key="3">
    <source>
        <dbReference type="EMBL" id="CDW84174.1"/>
    </source>
</evidence>
<protein>
    <submittedName>
        <fullName evidence="3">Uncharacterized protein</fullName>
    </submittedName>
</protein>
<name>A0A078APT3_STYLE</name>
<feature type="compositionally biased region" description="Polar residues" evidence="2">
    <location>
        <begin position="83"/>
        <end position="92"/>
    </location>
</feature>
<proteinExistence type="predicted"/>
<evidence type="ECO:0000256" key="1">
    <source>
        <dbReference type="SAM" id="Coils"/>
    </source>
</evidence>
<feature type="region of interest" description="Disordered" evidence="2">
    <location>
        <begin position="1"/>
        <end position="96"/>
    </location>
</feature>
<gene>
    <name evidence="3" type="primary">Contig13051.g13918</name>
    <name evidence="3" type="ORF">STYLEM_13231</name>
</gene>
<reference evidence="3 4" key="1">
    <citation type="submission" date="2014-06" db="EMBL/GenBank/DDBJ databases">
        <authorList>
            <person name="Swart Estienne"/>
        </authorList>
    </citation>
    <scope>NUCLEOTIDE SEQUENCE [LARGE SCALE GENOMIC DNA]</scope>
    <source>
        <strain evidence="3 4">130c</strain>
    </source>
</reference>
<feature type="compositionally biased region" description="Polar residues" evidence="2">
    <location>
        <begin position="18"/>
        <end position="28"/>
    </location>
</feature>